<organism evidence="1 2">
    <name type="scientific">Plasmodium falciparum MaliPS096_E11</name>
    <dbReference type="NCBI Taxonomy" id="1036727"/>
    <lineage>
        <taxon>Eukaryota</taxon>
        <taxon>Sar</taxon>
        <taxon>Alveolata</taxon>
        <taxon>Apicomplexa</taxon>
        <taxon>Aconoidasida</taxon>
        <taxon>Haemosporida</taxon>
        <taxon>Plasmodiidae</taxon>
        <taxon>Plasmodium</taxon>
        <taxon>Plasmodium (Laverania)</taxon>
    </lineage>
</organism>
<name>A0A024WMQ2_PLAFA</name>
<proteinExistence type="predicted"/>
<gene>
    <name evidence="1" type="ORF">PFMALIP_03473</name>
</gene>
<evidence type="ECO:0000313" key="2">
    <source>
        <dbReference type="Proteomes" id="UP000030699"/>
    </source>
</evidence>
<dbReference type="Proteomes" id="UP000030699">
    <property type="component" value="Unassembled WGS sequence"/>
</dbReference>
<protein>
    <submittedName>
        <fullName evidence="1">Uncharacterized protein</fullName>
    </submittedName>
</protein>
<accession>A0A024WMQ2</accession>
<evidence type="ECO:0000313" key="1">
    <source>
        <dbReference type="EMBL" id="ETW48499.1"/>
    </source>
</evidence>
<reference evidence="1 2" key="1">
    <citation type="submission" date="2013-02" db="EMBL/GenBank/DDBJ databases">
        <title>The Genome Annotation of Plasmodium falciparum MaliPS096_E11.</title>
        <authorList>
            <consortium name="The Broad Institute Genome Sequencing Platform"/>
            <consortium name="The Broad Institute Genome Sequencing Center for Infectious Disease"/>
            <person name="Neafsey D."/>
            <person name="Hoffman S."/>
            <person name="Volkman S."/>
            <person name="Rosenthal P."/>
            <person name="Walker B."/>
            <person name="Young S.K."/>
            <person name="Zeng Q."/>
            <person name="Gargeya S."/>
            <person name="Fitzgerald M."/>
            <person name="Haas B."/>
            <person name="Abouelleil A."/>
            <person name="Allen A.W."/>
            <person name="Alvarado L."/>
            <person name="Arachchi H.M."/>
            <person name="Berlin A.M."/>
            <person name="Chapman S.B."/>
            <person name="Gainer-Dewar J."/>
            <person name="Goldberg J."/>
            <person name="Griggs A."/>
            <person name="Gujja S."/>
            <person name="Hansen M."/>
            <person name="Howarth C."/>
            <person name="Imamovic A."/>
            <person name="Ireland A."/>
            <person name="Larimer J."/>
            <person name="McCowan C."/>
            <person name="Murphy C."/>
            <person name="Pearson M."/>
            <person name="Poon T.W."/>
            <person name="Priest M."/>
            <person name="Roberts A."/>
            <person name="Saif S."/>
            <person name="Shea T."/>
            <person name="Sisk P."/>
            <person name="Sykes S."/>
            <person name="Wortman J."/>
            <person name="Nusbaum C."/>
            <person name="Birren B."/>
        </authorList>
    </citation>
    <scope>NUCLEOTIDE SEQUENCE [LARGE SCALE GENOMIC DNA]</scope>
    <source>
        <strain evidence="1 2">MaliPS096_E11</strain>
    </source>
</reference>
<reference evidence="1 2" key="2">
    <citation type="submission" date="2013-02" db="EMBL/GenBank/DDBJ databases">
        <title>The Genome Sequence of Plasmodium falciparum MaliPS096_E11.</title>
        <authorList>
            <consortium name="The Broad Institute Genome Sequencing Platform"/>
            <consortium name="The Broad Institute Genome Sequencing Center for Infectious Disease"/>
            <person name="Neafsey D."/>
            <person name="Cheeseman I."/>
            <person name="Volkman S."/>
            <person name="Adams J."/>
            <person name="Walker B."/>
            <person name="Young S.K."/>
            <person name="Zeng Q."/>
            <person name="Gargeya S."/>
            <person name="Fitzgerald M."/>
            <person name="Haas B."/>
            <person name="Abouelleil A."/>
            <person name="Alvarado L."/>
            <person name="Arachchi H.M."/>
            <person name="Berlin A.M."/>
            <person name="Chapman S.B."/>
            <person name="Dewar J."/>
            <person name="Goldberg J."/>
            <person name="Griggs A."/>
            <person name="Gujja S."/>
            <person name="Hansen M."/>
            <person name="Howarth C."/>
            <person name="Imamovic A."/>
            <person name="Larimer J."/>
            <person name="McCowan C."/>
            <person name="Murphy C."/>
            <person name="Neiman D."/>
            <person name="Pearson M."/>
            <person name="Priest M."/>
            <person name="Roberts A."/>
            <person name="Saif S."/>
            <person name="Shea T."/>
            <person name="Sisk P."/>
            <person name="Sykes S."/>
            <person name="Wortman J."/>
            <person name="Nusbaum C."/>
            <person name="Birren B."/>
        </authorList>
    </citation>
    <scope>NUCLEOTIDE SEQUENCE [LARGE SCALE GENOMIC DNA]</scope>
    <source>
        <strain evidence="1 2">MaliPS096_E11</strain>
    </source>
</reference>
<dbReference type="AlphaFoldDB" id="A0A024WMQ2"/>
<sequence>MKRKTYNHANNRNEFVSSYKREKNKVSNHIKNTIYDRYIQKYKQNHMCPQKEKKKKSIYIRGNYSNISNIYSVYKPTKEEVLEEQYDFDLTDVLIIPEDFHVTQTNIPEPDINLMNNENDILLNHFLDTNLDSKIPLIELNMFKCC</sequence>
<dbReference type="EMBL" id="KI925571">
    <property type="protein sequence ID" value="ETW48499.1"/>
    <property type="molecule type" value="Genomic_DNA"/>
</dbReference>